<evidence type="ECO:0000256" key="12">
    <source>
        <dbReference type="ARBA" id="ARBA00023285"/>
    </source>
</evidence>
<sequence length="344" mass="38367">MPSMYNFRPIESENRVSTVKIVEPRKPNWLKSTVTVVLTLGVIAAIGYVLWLQWPTVLMTSIRWQKQIVNQMSDLLYLTHQNAASMWSLAQISFLYGIFHSLGPGHGKVVVSTYLATHNTKIKIGIYITIISALVQALTAIVLVSAVLFVIEASMRQLNGVVNQFFHASYVGVFLLGMYIVWQGFKQWRKPHAHSHHDAHEHNHDHAHHHHHGADCGCGHKHIASADELNQASSFKEYAAMVTSIGLRPCTGAILVLFFANLADVYWLGILSSFVMAVGTAITTSSIALMTVSGRKFVRYYLKDSAYQSINIWPFLRVFAGLFLILVAVVLFNQGGFGMSPMLN</sequence>
<dbReference type="InterPro" id="IPR011541">
    <property type="entry name" value="Ni/Co_transpt_high_affinity"/>
</dbReference>
<feature type="transmembrane region" description="Helical" evidence="13">
    <location>
        <begin position="34"/>
        <end position="54"/>
    </location>
</feature>
<dbReference type="GO" id="GO:0005886">
    <property type="term" value="C:plasma membrane"/>
    <property type="evidence" value="ECO:0007669"/>
    <property type="project" value="UniProtKB-SubCell"/>
</dbReference>
<reference evidence="14 15" key="1">
    <citation type="submission" date="2016-10" db="EMBL/GenBank/DDBJ databases">
        <authorList>
            <person name="de Groot N.N."/>
        </authorList>
    </citation>
    <scope>NUCLEOTIDE SEQUENCE [LARGE SCALE GENOMIC DNA]</scope>
    <source>
        <strain evidence="14 15">CGMCC 1.10228</strain>
    </source>
</reference>
<dbReference type="GO" id="GO:0010045">
    <property type="term" value="P:response to nickel cation"/>
    <property type="evidence" value="ECO:0007669"/>
    <property type="project" value="TreeGrafter"/>
</dbReference>
<keyword evidence="8 13" id="KW-1133">Transmembrane helix</keyword>
<feature type="transmembrane region" description="Helical" evidence="13">
    <location>
        <begin position="163"/>
        <end position="182"/>
    </location>
</feature>
<keyword evidence="6" id="KW-0533">Nickel</keyword>
<feature type="transmembrane region" description="Helical" evidence="13">
    <location>
        <begin position="266"/>
        <end position="292"/>
    </location>
</feature>
<protein>
    <recommendedName>
        <fullName evidence="13">Nickel/cobalt efflux system</fullName>
    </recommendedName>
</protein>
<evidence type="ECO:0000313" key="15">
    <source>
        <dbReference type="Proteomes" id="UP000198854"/>
    </source>
</evidence>
<evidence type="ECO:0000256" key="4">
    <source>
        <dbReference type="ARBA" id="ARBA00022448"/>
    </source>
</evidence>
<dbReference type="Pfam" id="PF03824">
    <property type="entry name" value="NicO"/>
    <property type="match status" value="1"/>
</dbReference>
<dbReference type="AlphaFoldDB" id="A0A1G7Z627"/>
<evidence type="ECO:0000256" key="2">
    <source>
        <dbReference type="ARBA" id="ARBA00004651"/>
    </source>
</evidence>
<accession>A0A1G7Z627</accession>
<comment type="similarity">
    <text evidence="13">Belongs to the NiCoT transporter (TC 2.A.52) family.</text>
</comment>
<organism evidence="14 15">
    <name type="scientific">Vibrio xiamenensis</name>
    <dbReference type="NCBI Taxonomy" id="861298"/>
    <lineage>
        <taxon>Bacteria</taxon>
        <taxon>Pseudomonadati</taxon>
        <taxon>Pseudomonadota</taxon>
        <taxon>Gammaproteobacteria</taxon>
        <taxon>Vibrionales</taxon>
        <taxon>Vibrionaceae</taxon>
        <taxon>Vibrio</taxon>
    </lineage>
</organism>
<comment type="function">
    <text evidence="1">Efflux system for nickel and cobalt.</text>
</comment>
<evidence type="ECO:0000256" key="11">
    <source>
        <dbReference type="ARBA" id="ARBA00023136"/>
    </source>
</evidence>
<feature type="transmembrane region" description="Helical" evidence="13">
    <location>
        <begin position="238"/>
        <end position="260"/>
    </location>
</feature>
<evidence type="ECO:0000256" key="8">
    <source>
        <dbReference type="ARBA" id="ARBA00022989"/>
    </source>
</evidence>
<feature type="transmembrane region" description="Helical" evidence="13">
    <location>
        <begin position="312"/>
        <end position="332"/>
    </location>
</feature>
<keyword evidence="7 13" id="KW-0812">Transmembrane</keyword>
<dbReference type="RefSeq" id="WP_245696614.1">
    <property type="nucleotide sequence ID" value="NZ_FNDD01000007.1"/>
</dbReference>
<dbReference type="EMBL" id="FNDD01000007">
    <property type="protein sequence ID" value="SDH04168.1"/>
    <property type="molecule type" value="Genomic_DNA"/>
</dbReference>
<evidence type="ECO:0000256" key="6">
    <source>
        <dbReference type="ARBA" id="ARBA00022596"/>
    </source>
</evidence>
<keyword evidence="12" id="KW-0170">Cobalt</keyword>
<keyword evidence="4 13" id="KW-0813">Transport</keyword>
<comment type="subcellular location">
    <subcellularLocation>
        <location evidence="2 13">Cell membrane</location>
        <topology evidence="2 13">Multi-pass membrane protein</topology>
    </subcellularLocation>
</comment>
<dbReference type="GO" id="GO:0015099">
    <property type="term" value="F:nickel cation transmembrane transporter activity"/>
    <property type="evidence" value="ECO:0007669"/>
    <property type="project" value="UniProtKB-UniRule"/>
</dbReference>
<keyword evidence="5" id="KW-1003">Cell membrane</keyword>
<evidence type="ECO:0000256" key="9">
    <source>
        <dbReference type="ARBA" id="ARBA00023065"/>
    </source>
</evidence>
<dbReference type="GO" id="GO:0046583">
    <property type="term" value="F:monoatomic cation efflux transmembrane transporter activity"/>
    <property type="evidence" value="ECO:0007669"/>
    <property type="project" value="TreeGrafter"/>
</dbReference>
<name>A0A1G7Z627_9VIBR</name>
<evidence type="ECO:0000256" key="7">
    <source>
        <dbReference type="ARBA" id="ARBA00022692"/>
    </source>
</evidence>
<evidence type="ECO:0000256" key="10">
    <source>
        <dbReference type="ARBA" id="ARBA00023112"/>
    </source>
</evidence>
<keyword evidence="15" id="KW-1185">Reference proteome</keyword>
<dbReference type="STRING" id="861298.SAMN04488136_10718"/>
<keyword evidence="10" id="KW-0921">Nickel transport</keyword>
<evidence type="ECO:0000256" key="1">
    <source>
        <dbReference type="ARBA" id="ARBA00002510"/>
    </source>
</evidence>
<evidence type="ECO:0000256" key="13">
    <source>
        <dbReference type="RuleBase" id="RU362101"/>
    </source>
</evidence>
<dbReference type="Proteomes" id="UP000198854">
    <property type="component" value="Unassembled WGS sequence"/>
</dbReference>
<dbReference type="PANTHER" id="PTHR40659">
    <property type="entry name" value="NICKEL/COBALT EFFLUX SYSTEM RCNA"/>
    <property type="match status" value="1"/>
</dbReference>
<proteinExistence type="inferred from homology"/>
<feature type="transmembrane region" description="Helical" evidence="13">
    <location>
        <begin position="124"/>
        <end position="151"/>
    </location>
</feature>
<dbReference type="GO" id="GO:0006824">
    <property type="term" value="P:cobalt ion transport"/>
    <property type="evidence" value="ECO:0007669"/>
    <property type="project" value="UniProtKB-KW"/>
</dbReference>
<evidence type="ECO:0000256" key="5">
    <source>
        <dbReference type="ARBA" id="ARBA00022475"/>
    </source>
</evidence>
<dbReference type="InterPro" id="IPR051224">
    <property type="entry name" value="NiCoT_RcnA"/>
</dbReference>
<evidence type="ECO:0000256" key="3">
    <source>
        <dbReference type="ARBA" id="ARBA00022426"/>
    </source>
</evidence>
<keyword evidence="11 13" id="KW-0472">Membrane</keyword>
<evidence type="ECO:0000313" key="14">
    <source>
        <dbReference type="EMBL" id="SDH04168.1"/>
    </source>
</evidence>
<keyword evidence="9" id="KW-0406">Ion transport</keyword>
<dbReference type="GO" id="GO:0032025">
    <property type="term" value="P:response to cobalt ion"/>
    <property type="evidence" value="ECO:0007669"/>
    <property type="project" value="TreeGrafter"/>
</dbReference>
<keyword evidence="3" id="KW-0171">Cobalt transport</keyword>
<gene>
    <name evidence="14" type="ORF">SAMN04488136_10718</name>
</gene>
<dbReference type="PANTHER" id="PTHR40659:SF1">
    <property type="entry name" value="NICKEL_COBALT EFFLUX SYSTEM RCNA"/>
    <property type="match status" value="1"/>
</dbReference>